<sequence length="306" mass="35566">MILERDPQIKYTFSGHEKFQCRHLWLKKGYDYLQLNKSFTDEDAVIDLGVGKNMVASIRFWLKAFGITDAKDQITEVGELLLNDKGFDEYLEDDASLWLLHYLLVKTNFASTYSLIFNEFRKERQEFNSDNYEAFIKRKSDVIPGLNFNSNTIQSDFDIFKKMYVSSAEDYKNFDDSFIGILTDLHLVGTVQREESSDSDKTRKKTRQLLFINNRERESLPVEILLYSILDNSNYSTSISLPALENDFNSPGNVFALSRAGLVSKIQEAQEKYPSDIIYTDHAGIKELQFKRKVDPIEMLTSYYEK</sequence>
<feature type="domain" description="DUF4007" evidence="1">
    <location>
        <begin position="13"/>
        <end position="304"/>
    </location>
</feature>
<evidence type="ECO:0000313" key="3">
    <source>
        <dbReference type="Proteomes" id="UP001597369"/>
    </source>
</evidence>
<dbReference type="Proteomes" id="UP001597369">
    <property type="component" value="Unassembled WGS sequence"/>
</dbReference>
<dbReference type="Pfam" id="PF13182">
    <property type="entry name" value="DUF4007"/>
    <property type="match status" value="1"/>
</dbReference>
<keyword evidence="3" id="KW-1185">Reference proteome</keyword>
<comment type="caution">
    <text evidence="2">The sequence shown here is derived from an EMBL/GenBank/DDBJ whole genome shotgun (WGS) entry which is preliminary data.</text>
</comment>
<dbReference type="RefSeq" id="WP_229957487.1">
    <property type="nucleotide sequence ID" value="NZ_JAJJWI010000001.1"/>
</dbReference>
<gene>
    <name evidence="2" type="ORF">ACFSKU_19210</name>
</gene>
<proteinExistence type="predicted"/>
<evidence type="ECO:0000313" key="2">
    <source>
        <dbReference type="EMBL" id="MFD2069026.1"/>
    </source>
</evidence>
<evidence type="ECO:0000259" key="1">
    <source>
        <dbReference type="Pfam" id="PF13182"/>
    </source>
</evidence>
<dbReference type="InterPro" id="IPR025248">
    <property type="entry name" value="DUF4007"/>
</dbReference>
<reference evidence="3" key="1">
    <citation type="journal article" date="2019" name="Int. J. Syst. Evol. Microbiol.">
        <title>The Global Catalogue of Microorganisms (GCM) 10K type strain sequencing project: providing services to taxonomists for standard genome sequencing and annotation.</title>
        <authorList>
            <consortium name="The Broad Institute Genomics Platform"/>
            <consortium name="The Broad Institute Genome Sequencing Center for Infectious Disease"/>
            <person name="Wu L."/>
            <person name="Ma J."/>
        </authorList>
    </citation>
    <scope>NUCLEOTIDE SEQUENCE [LARGE SCALE GENOMIC DNA]</scope>
    <source>
        <strain evidence="3">JCM 16545</strain>
    </source>
</reference>
<dbReference type="EMBL" id="JBHUHV010000058">
    <property type="protein sequence ID" value="MFD2069026.1"/>
    <property type="molecule type" value="Genomic_DNA"/>
</dbReference>
<protein>
    <submittedName>
        <fullName evidence="2">DUF4007 family protein</fullName>
    </submittedName>
</protein>
<name>A0ABW4X335_9BACT</name>
<organism evidence="2 3">
    <name type="scientific">Pontibacter silvestris</name>
    <dbReference type="NCBI Taxonomy" id="2305183"/>
    <lineage>
        <taxon>Bacteria</taxon>
        <taxon>Pseudomonadati</taxon>
        <taxon>Bacteroidota</taxon>
        <taxon>Cytophagia</taxon>
        <taxon>Cytophagales</taxon>
        <taxon>Hymenobacteraceae</taxon>
        <taxon>Pontibacter</taxon>
    </lineage>
</organism>
<accession>A0ABW4X335</accession>